<keyword evidence="1" id="KW-0812">Transmembrane</keyword>
<evidence type="ECO:0000313" key="2">
    <source>
        <dbReference type="EMBL" id="CAH0379812.1"/>
    </source>
</evidence>
<evidence type="ECO:0000256" key="1">
    <source>
        <dbReference type="SAM" id="Phobius"/>
    </source>
</evidence>
<feature type="transmembrane region" description="Helical" evidence="1">
    <location>
        <begin position="165"/>
        <end position="182"/>
    </location>
</feature>
<gene>
    <name evidence="2" type="ORF">PECAL_6P14500</name>
</gene>
<evidence type="ECO:0000313" key="3">
    <source>
        <dbReference type="Proteomes" id="UP000789595"/>
    </source>
</evidence>
<feature type="transmembrane region" description="Helical" evidence="1">
    <location>
        <begin position="123"/>
        <end position="145"/>
    </location>
</feature>
<reference evidence="2" key="1">
    <citation type="submission" date="2021-11" db="EMBL/GenBank/DDBJ databases">
        <authorList>
            <consortium name="Genoscope - CEA"/>
            <person name="William W."/>
        </authorList>
    </citation>
    <scope>NUCLEOTIDE SEQUENCE</scope>
</reference>
<comment type="caution">
    <text evidence="2">The sequence shown here is derived from an EMBL/GenBank/DDBJ whole genome shotgun (WGS) entry which is preliminary data.</text>
</comment>
<name>A0A8J2T0G7_9STRA</name>
<dbReference type="EMBL" id="CAKKNE010000006">
    <property type="protein sequence ID" value="CAH0379812.1"/>
    <property type="molecule type" value="Genomic_DNA"/>
</dbReference>
<keyword evidence="1" id="KW-0472">Membrane</keyword>
<dbReference type="Proteomes" id="UP000789595">
    <property type="component" value="Unassembled WGS sequence"/>
</dbReference>
<proteinExistence type="predicted"/>
<feature type="transmembrane region" description="Helical" evidence="1">
    <location>
        <begin position="202"/>
        <end position="223"/>
    </location>
</feature>
<sequence length="264" mass="29279">MVLVDHTAPVAARTRSAAQLDETEMKRSASFAGTVNIGLALGDQNKQKPLPDWRDLILPGCYGALAGLAMSVRASWASCAAGLGLLLCAGPPLLSSTYTIWNCTALIAQLCDAFIRIDVPPRLLPYLLVNSWAIFFSFNVMAILYPSHYRELATRIDASMPYFHFLNTLGHFVPGLLCWWWFDSLASSDRIEACAWTHTVPVAYASCLFHIAWAFRVAGGLLLDHVYLKRPRFQWYVAWATGTCVPFILGTRRGSRVRVGELPI</sequence>
<keyword evidence="3" id="KW-1185">Reference proteome</keyword>
<keyword evidence="1" id="KW-1133">Transmembrane helix</keyword>
<dbReference type="AlphaFoldDB" id="A0A8J2T0G7"/>
<protein>
    <submittedName>
        <fullName evidence="2">Uncharacterized protein</fullName>
    </submittedName>
</protein>
<organism evidence="2 3">
    <name type="scientific">Pelagomonas calceolata</name>
    <dbReference type="NCBI Taxonomy" id="35677"/>
    <lineage>
        <taxon>Eukaryota</taxon>
        <taxon>Sar</taxon>
        <taxon>Stramenopiles</taxon>
        <taxon>Ochrophyta</taxon>
        <taxon>Pelagophyceae</taxon>
        <taxon>Pelagomonadales</taxon>
        <taxon>Pelagomonadaceae</taxon>
        <taxon>Pelagomonas</taxon>
    </lineage>
</organism>
<accession>A0A8J2T0G7</accession>